<protein>
    <submittedName>
        <fullName evidence="1">Uncharacterized protein</fullName>
    </submittedName>
</protein>
<proteinExistence type="predicted"/>
<reference evidence="1 2" key="1">
    <citation type="submission" date="2020-04" db="EMBL/GenBank/DDBJ databases">
        <authorList>
            <person name="De Canck E."/>
        </authorList>
    </citation>
    <scope>NUCLEOTIDE SEQUENCE [LARGE SCALE GENOMIC DNA]</scope>
    <source>
        <strain evidence="1 2">LMG 27174</strain>
    </source>
</reference>
<evidence type="ECO:0000313" key="2">
    <source>
        <dbReference type="Proteomes" id="UP000494205"/>
    </source>
</evidence>
<dbReference type="EMBL" id="CADIJZ010000006">
    <property type="protein sequence ID" value="CAB3670314.1"/>
    <property type="molecule type" value="Genomic_DNA"/>
</dbReference>
<evidence type="ECO:0000313" key="1">
    <source>
        <dbReference type="EMBL" id="CAB3670314.1"/>
    </source>
</evidence>
<dbReference type="Proteomes" id="UP000494205">
    <property type="component" value="Unassembled WGS sequence"/>
</dbReference>
<sequence>MTIRMDIVLAGQRIKQWPWRACVARNAWGWAEQGAKLATC</sequence>
<dbReference type="AlphaFoldDB" id="A0A6J5ANJ5"/>
<name>A0A6J5ANJ5_9BURK</name>
<organism evidence="1 2">
    <name type="scientific">Paraburkholderia rhynchosiae</name>
    <dbReference type="NCBI Taxonomy" id="487049"/>
    <lineage>
        <taxon>Bacteria</taxon>
        <taxon>Pseudomonadati</taxon>
        <taxon>Pseudomonadota</taxon>
        <taxon>Betaproteobacteria</taxon>
        <taxon>Burkholderiales</taxon>
        <taxon>Burkholderiaceae</taxon>
        <taxon>Paraburkholderia</taxon>
    </lineage>
</organism>
<accession>A0A6J5ANJ5</accession>
<gene>
    <name evidence="1" type="ORF">LMG27174_02120</name>
</gene>